<sequence>MSSVRDERPVVDVETPSGGLEAGRASPESEIDAEACDSSGFAKSHASFVDRAERERLGKRRAVVGHVRLVADEHDRSPVTFAAQSLGDRHPGGSGSDDDNGCIRRHRRSPAADADGGRRAQQLGTADSLQPLLGRVGVQ</sequence>
<gene>
    <name evidence="2" type="ORF">GCM10023169_24070</name>
</gene>
<keyword evidence="3" id="KW-1185">Reference proteome</keyword>
<comment type="caution">
    <text evidence="2">The sequence shown here is derived from an EMBL/GenBank/DDBJ whole genome shotgun (WGS) entry which is preliminary data.</text>
</comment>
<feature type="region of interest" description="Disordered" evidence="1">
    <location>
        <begin position="75"/>
        <end position="139"/>
    </location>
</feature>
<dbReference type="Proteomes" id="UP001500622">
    <property type="component" value="Unassembled WGS sequence"/>
</dbReference>
<organism evidence="2 3">
    <name type="scientific">Georgenia halophila</name>
    <dbReference type="NCBI Taxonomy" id="620889"/>
    <lineage>
        <taxon>Bacteria</taxon>
        <taxon>Bacillati</taxon>
        <taxon>Actinomycetota</taxon>
        <taxon>Actinomycetes</taxon>
        <taxon>Micrococcales</taxon>
        <taxon>Bogoriellaceae</taxon>
        <taxon>Georgenia</taxon>
    </lineage>
</organism>
<name>A0ABP8LCL4_9MICO</name>
<evidence type="ECO:0000256" key="1">
    <source>
        <dbReference type="SAM" id="MobiDB-lite"/>
    </source>
</evidence>
<evidence type="ECO:0000313" key="2">
    <source>
        <dbReference type="EMBL" id="GAA4425888.1"/>
    </source>
</evidence>
<proteinExistence type="predicted"/>
<protein>
    <submittedName>
        <fullName evidence="2">Uncharacterized protein</fullName>
    </submittedName>
</protein>
<evidence type="ECO:0000313" key="3">
    <source>
        <dbReference type="Proteomes" id="UP001500622"/>
    </source>
</evidence>
<dbReference type="EMBL" id="BAABGN010000011">
    <property type="protein sequence ID" value="GAA4425888.1"/>
    <property type="molecule type" value="Genomic_DNA"/>
</dbReference>
<accession>A0ABP8LCL4</accession>
<feature type="compositionally biased region" description="Basic and acidic residues" evidence="1">
    <location>
        <begin position="1"/>
        <end position="11"/>
    </location>
</feature>
<reference evidence="3" key="1">
    <citation type="journal article" date="2019" name="Int. J. Syst. Evol. Microbiol.">
        <title>The Global Catalogue of Microorganisms (GCM) 10K type strain sequencing project: providing services to taxonomists for standard genome sequencing and annotation.</title>
        <authorList>
            <consortium name="The Broad Institute Genomics Platform"/>
            <consortium name="The Broad Institute Genome Sequencing Center for Infectious Disease"/>
            <person name="Wu L."/>
            <person name="Ma J."/>
        </authorList>
    </citation>
    <scope>NUCLEOTIDE SEQUENCE [LARGE SCALE GENOMIC DNA]</scope>
    <source>
        <strain evidence="3">JCM 17810</strain>
    </source>
</reference>
<feature type="region of interest" description="Disordered" evidence="1">
    <location>
        <begin position="1"/>
        <end position="34"/>
    </location>
</feature>